<protein>
    <submittedName>
        <fullName evidence="1">Uncharacterized protein</fullName>
    </submittedName>
</protein>
<dbReference type="EMBL" id="CAJNDS010002231">
    <property type="protein sequence ID" value="CAE7384542.1"/>
    <property type="molecule type" value="Genomic_DNA"/>
</dbReference>
<organism evidence="1 2">
    <name type="scientific">Symbiodinium natans</name>
    <dbReference type="NCBI Taxonomy" id="878477"/>
    <lineage>
        <taxon>Eukaryota</taxon>
        <taxon>Sar</taxon>
        <taxon>Alveolata</taxon>
        <taxon>Dinophyceae</taxon>
        <taxon>Suessiales</taxon>
        <taxon>Symbiodiniaceae</taxon>
        <taxon>Symbiodinium</taxon>
    </lineage>
</organism>
<proteinExistence type="predicted"/>
<sequence length="280" mass="31637">MDADFVAVKDMDPILALLGTHDFVSYQEKGEPGQVCSAAFSSNLIGGRKGSPVFKFLWERQKEKMRKKCGQVAPGEACCPENTRRSCAVPWAALGEGITHPAFNELLKTGDVFETFCFADEWSFVPDHFAYSVEHIPSKDEALKYMEERGIQHSLDRIVYHLFNAITPLHKWKCATLLDPRRLVGHLYTESFRSETGRRPVQQSEESDAWLQEHPEFVKYQQVHNGWQPCPGPVEVTEAPPSSAPSQERSCQIFTLWEYKSGPPLSVALNVEGQKLPRLV</sequence>
<dbReference type="OrthoDB" id="419158at2759"/>
<dbReference type="AlphaFoldDB" id="A0A812Q9A2"/>
<comment type="caution">
    <text evidence="1">The sequence shown here is derived from an EMBL/GenBank/DDBJ whole genome shotgun (WGS) entry which is preliminary data.</text>
</comment>
<evidence type="ECO:0000313" key="1">
    <source>
        <dbReference type="EMBL" id="CAE7384542.1"/>
    </source>
</evidence>
<reference evidence="1" key="1">
    <citation type="submission" date="2021-02" db="EMBL/GenBank/DDBJ databases">
        <authorList>
            <person name="Dougan E. K."/>
            <person name="Rhodes N."/>
            <person name="Thang M."/>
            <person name="Chan C."/>
        </authorList>
    </citation>
    <scope>NUCLEOTIDE SEQUENCE</scope>
</reference>
<evidence type="ECO:0000313" key="2">
    <source>
        <dbReference type="Proteomes" id="UP000604046"/>
    </source>
</evidence>
<name>A0A812Q9A2_9DINO</name>
<gene>
    <name evidence="1" type="ORF">SNAT2548_LOCUS20978</name>
</gene>
<accession>A0A812Q9A2</accession>
<keyword evidence="2" id="KW-1185">Reference proteome</keyword>
<dbReference type="Proteomes" id="UP000604046">
    <property type="component" value="Unassembled WGS sequence"/>
</dbReference>